<evidence type="ECO:0000259" key="4">
    <source>
        <dbReference type="PROSITE" id="PS50043"/>
    </source>
</evidence>
<reference evidence="5 6" key="1">
    <citation type="journal article" date="2015" name="Antonie Van Leeuwenhoek">
        <title>Lampropedia puyangensis sp. nov., isolated from symptomatic bark of Populus ? euramericana canker and emended description of Lampropedia hyalina (Ehrenberg 1832) Lee et al. 2004.</title>
        <authorList>
            <person name="Li Y."/>
            <person name="Wang T."/>
            <person name="Piao C.G."/>
            <person name="Wang L.F."/>
            <person name="Tian G.Z."/>
            <person name="Zhu T.H."/>
            <person name="Guo M.W."/>
        </authorList>
    </citation>
    <scope>NUCLEOTIDE SEQUENCE [LARGE SCALE GENOMIC DNA]</scope>
    <source>
        <strain evidence="5 6">2-bin</strain>
    </source>
</reference>
<dbReference type="GO" id="GO:0003677">
    <property type="term" value="F:DNA binding"/>
    <property type="evidence" value="ECO:0007669"/>
    <property type="project" value="UniProtKB-KW"/>
</dbReference>
<dbReference type="PANTHER" id="PTHR44688:SF16">
    <property type="entry name" value="DNA-BINDING TRANSCRIPTIONAL ACTIVATOR DEVR_DOSR"/>
    <property type="match status" value="1"/>
</dbReference>
<dbReference type="InterPro" id="IPR000792">
    <property type="entry name" value="Tscrpt_reg_LuxR_C"/>
</dbReference>
<dbReference type="RefSeq" id="WP_136574848.1">
    <property type="nucleotide sequence ID" value="NZ_STFG01000031.1"/>
</dbReference>
<sequence length="330" mass="37465">MPIEFDDISRVLLQLYRASTNSAHEEFQNIALHTIKQILPFDSCMWGSATYIPQQGLDVHTIHLHNQSIEMLQEYDAVKHLDTAATIAASQAVVCESFHCPTLFKAPQAHDYLAFQQRHAISNVLISAENRHDGFSQWISLFRAHADDHGEPHEVQLLRQLTPHLMQALQQNRLLHLQHMHPQLQQRSTMQHEALIADPSGVIYHASPGCQALFDTQWSMPRTLTRLPAPMLDWMLHHKRPYIGQHLAALHTVEKDLLFVRLRPSTPVDHLAPRQRAVAELAASGMNYKTIAKTLCIAPATARNHLQQVYEKLSIQNVVALTRALHAASW</sequence>
<dbReference type="GO" id="GO:0006355">
    <property type="term" value="P:regulation of DNA-templated transcription"/>
    <property type="evidence" value="ECO:0007669"/>
    <property type="project" value="InterPro"/>
</dbReference>
<gene>
    <name evidence="5" type="ORF">E9531_16365</name>
</gene>
<dbReference type="InterPro" id="IPR036388">
    <property type="entry name" value="WH-like_DNA-bd_sf"/>
</dbReference>
<dbReference type="SUPFAM" id="SSF46894">
    <property type="entry name" value="C-terminal effector domain of the bipartite response regulators"/>
    <property type="match status" value="1"/>
</dbReference>
<protein>
    <submittedName>
        <fullName evidence="5">Helix-turn-helix transcriptional regulator</fullName>
    </submittedName>
</protein>
<dbReference type="PRINTS" id="PR00038">
    <property type="entry name" value="HTHLUXR"/>
</dbReference>
<feature type="domain" description="HTH luxR-type" evidence="4">
    <location>
        <begin position="264"/>
        <end position="329"/>
    </location>
</feature>
<keyword evidence="2" id="KW-0238">DNA-binding</keyword>
<keyword evidence="6" id="KW-1185">Reference proteome</keyword>
<dbReference type="PANTHER" id="PTHR44688">
    <property type="entry name" value="DNA-BINDING TRANSCRIPTIONAL ACTIVATOR DEVR_DOSR"/>
    <property type="match status" value="1"/>
</dbReference>
<dbReference type="InterPro" id="IPR016032">
    <property type="entry name" value="Sig_transdc_resp-reg_C-effctor"/>
</dbReference>
<dbReference type="Gene3D" id="1.10.10.10">
    <property type="entry name" value="Winged helix-like DNA-binding domain superfamily/Winged helix DNA-binding domain"/>
    <property type="match status" value="1"/>
</dbReference>
<evidence type="ECO:0000313" key="5">
    <source>
        <dbReference type="EMBL" id="THT96410.1"/>
    </source>
</evidence>
<organism evidence="5 6">
    <name type="scientific">Lampropedia puyangensis</name>
    <dbReference type="NCBI Taxonomy" id="1330072"/>
    <lineage>
        <taxon>Bacteria</taxon>
        <taxon>Pseudomonadati</taxon>
        <taxon>Pseudomonadota</taxon>
        <taxon>Betaproteobacteria</taxon>
        <taxon>Burkholderiales</taxon>
        <taxon>Comamonadaceae</taxon>
        <taxon>Lampropedia</taxon>
    </lineage>
</organism>
<keyword evidence="3" id="KW-0804">Transcription</keyword>
<evidence type="ECO:0000256" key="3">
    <source>
        <dbReference type="ARBA" id="ARBA00023163"/>
    </source>
</evidence>
<dbReference type="OrthoDB" id="8768171at2"/>
<keyword evidence="1" id="KW-0805">Transcription regulation</keyword>
<name>A0A4S8EQP2_9BURK</name>
<proteinExistence type="predicted"/>
<dbReference type="AlphaFoldDB" id="A0A4S8EQP2"/>
<evidence type="ECO:0000313" key="6">
    <source>
        <dbReference type="Proteomes" id="UP000308917"/>
    </source>
</evidence>
<dbReference type="EMBL" id="STFG01000031">
    <property type="protein sequence ID" value="THT96410.1"/>
    <property type="molecule type" value="Genomic_DNA"/>
</dbReference>
<dbReference type="Proteomes" id="UP000308917">
    <property type="component" value="Unassembled WGS sequence"/>
</dbReference>
<evidence type="ECO:0000256" key="2">
    <source>
        <dbReference type="ARBA" id="ARBA00023125"/>
    </source>
</evidence>
<accession>A0A4S8EQP2</accession>
<dbReference type="CDD" id="cd06170">
    <property type="entry name" value="LuxR_C_like"/>
    <property type="match status" value="1"/>
</dbReference>
<dbReference type="PROSITE" id="PS50043">
    <property type="entry name" value="HTH_LUXR_2"/>
    <property type="match status" value="1"/>
</dbReference>
<dbReference type="Pfam" id="PF00196">
    <property type="entry name" value="GerE"/>
    <property type="match status" value="1"/>
</dbReference>
<comment type="caution">
    <text evidence="5">The sequence shown here is derived from an EMBL/GenBank/DDBJ whole genome shotgun (WGS) entry which is preliminary data.</text>
</comment>
<dbReference type="SMART" id="SM00421">
    <property type="entry name" value="HTH_LUXR"/>
    <property type="match status" value="1"/>
</dbReference>
<evidence type="ECO:0000256" key="1">
    <source>
        <dbReference type="ARBA" id="ARBA00023015"/>
    </source>
</evidence>